<dbReference type="EMBL" id="BAABJX010000036">
    <property type="protein sequence ID" value="GAA4838089.1"/>
    <property type="molecule type" value="Genomic_DNA"/>
</dbReference>
<feature type="signal peptide" evidence="1">
    <location>
        <begin position="1"/>
        <end position="21"/>
    </location>
</feature>
<feature type="chain" id="PRO_5045510380" description="DUF4468 domain-containing protein" evidence="1">
    <location>
        <begin position="22"/>
        <end position="175"/>
    </location>
</feature>
<evidence type="ECO:0000313" key="3">
    <source>
        <dbReference type="Proteomes" id="UP001500298"/>
    </source>
</evidence>
<sequence>MRKLKLTLLTFMLFSITYTFGQETFKVEYGTVVYSKFFPYESGNMVEQLKKHLVNQPEVYGLSDNGVVLIGGMDHAKVNYNKYGGKYFGTWTALNYPLSAALAIQFKKDGYVVIVRGIKFEKKGTRPTVFDLNEYAIRDSEGTLKDNGGTERVLSYLDQYFKELFTIPVMEVTSR</sequence>
<name>A0ABP9DCB2_9BACT</name>
<evidence type="ECO:0000256" key="1">
    <source>
        <dbReference type="SAM" id="SignalP"/>
    </source>
</evidence>
<accession>A0ABP9DCB2</accession>
<proteinExistence type="predicted"/>
<keyword evidence="3" id="KW-1185">Reference proteome</keyword>
<gene>
    <name evidence="2" type="ORF">GCM10023331_24090</name>
</gene>
<comment type="caution">
    <text evidence="2">The sequence shown here is derived from an EMBL/GenBank/DDBJ whole genome shotgun (WGS) entry which is preliminary data.</text>
</comment>
<dbReference type="Proteomes" id="UP001500298">
    <property type="component" value="Unassembled WGS sequence"/>
</dbReference>
<reference evidence="3" key="1">
    <citation type="journal article" date="2019" name="Int. J. Syst. Evol. Microbiol.">
        <title>The Global Catalogue of Microorganisms (GCM) 10K type strain sequencing project: providing services to taxonomists for standard genome sequencing and annotation.</title>
        <authorList>
            <consortium name="The Broad Institute Genomics Platform"/>
            <consortium name="The Broad Institute Genome Sequencing Center for Infectious Disease"/>
            <person name="Wu L."/>
            <person name="Ma J."/>
        </authorList>
    </citation>
    <scope>NUCLEOTIDE SEQUENCE [LARGE SCALE GENOMIC DNA]</scope>
    <source>
        <strain evidence="3">JCM 18326</strain>
    </source>
</reference>
<dbReference type="RefSeq" id="WP_345372141.1">
    <property type="nucleotide sequence ID" value="NZ_BAABJX010000036.1"/>
</dbReference>
<evidence type="ECO:0008006" key="4">
    <source>
        <dbReference type="Google" id="ProtNLM"/>
    </source>
</evidence>
<organism evidence="2 3">
    <name type="scientific">Algivirga pacifica</name>
    <dbReference type="NCBI Taxonomy" id="1162670"/>
    <lineage>
        <taxon>Bacteria</taxon>
        <taxon>Pseudomonadati</taxon>
        <taxon>Bacteroidota</taxon>
        <taxon>Cytophagia</taxon>
        <taxon>Cytophagales</taxon>
        <taxon>Flammeovirgaceae</taxon>
        <taxon>Algivirga</taxon>
    </lineage>
</organism>
<keyword evidence="1" id="KW-0732">Signal</keyword>
<evidence type="ECO:0000313" key="2">
    <source>
        <dbReference type="EMBL" id="GAA4838089.1"/>
    </source>
</evidence>
<protein>
    <recommendedName>
        <fullName evidence="4">DUF4468 domain-containing protein</fullName>
    </recommendedName>
</protein>